<dbReference type="NCBIfam" id="NF006185">
    <property type="entry name" value="PRK08320.1"/>
    <property type="match status" value="1"/>
</dbReference>
<dbReference type="GO" id="GO:0004084">
    <property type="term" value="F:branched-chain-amino-acid transaminase activity"/>
    <property type="evidence" value="ECO:0007669"/>
    <property type="project" value="UniProtKB-EC"/>
</dbReference>
<comment type="function">
    <text evidence="2 18">Acts on leucine, isoleucine and valine.</text>
</comment>
<dbReference type="SUPFAM" id="SSF56752">
    <property type="entry name" value="D-aminoacid aminotransferase-like PLP-dependent enzymes"/>
    <property type="match status" value="1"/>
</dbReference>
<dbReference type="Proteomes" id="UP000448943">
    <property type="component" value="Unassembled WGS sequence"/>
</dbReference>
<dbReference type="InterPro" id="IPR018300">
    <property type="entry name" value="Aminotrans_IV_CS"/>
</dbReference>
<accession>A0A6N9Q4P5</accession>
<evidence type="ECO:0000256" key="13">
    <source>
        <dbReference type="ARBA" id="ARBA00048212"/>
    </source>
</evidence>
<evidence type="ECO:0000256" key="1">
    <source>
        <dbReference type="ARBA" id="ARBA00001933"/>
    </source>
</evidence>
<dbReference type="GO" id="GO:0009098">
    <property type="term" value="P:L-leucine biosynthetic process"/>
    <property type="evidence" value="ECO:0007669"/>
    <property type="project" value="UniProtKB-UniPathway"/>
</dbReference>
<evidence type="ECO:0000313" key="19">
    <source>
        <dbReference type="EMBL" id="NBI29787.1"/>
    </source>
</evidence>
<dbReference type="Gene3D" id="3.30.470.10">
    <property type="match status" value="1"/>
</dbReference>
<comment type="pathway">
    <text evidence="5 18">Amino-acid biosynthesis; L-leucine biosynthesis; L-leucine from 3-methyl-2-oxobutanoate: step 4/4.</text>
</comment>
<protein>
    <recommendedName>
        <fullName evidence="18">Branched-chain-amino-acid aminotransferase</fullName>
        <shortName evidence="18">BCAT</shortName>
        <ecNumber evidence="18">2.6.1.42</ecNumber>
    </recommendedName>
</protein>
<keyword evidence="8 18" id="KW-0032">Aminotransferase</keyword>
<comment type="pathway">
    <text evidence="4 18">Amino-acid biosynthesis; L-valine biosynthesis; L-valine from pyruvate: step 4/4.</text>
</comment>
<comment type="similarity">
    <text evidence="6 16">Belongs to the class-IV pyridoxal-phosphate-dependent aminotransferase family.</text>
</comment>
<proteinExistence type="inferred from homology"/>
<dbReference type="Gene3D" id="3.20.10.10">
    <property type="entry name" value="D-amino Acid Aminotransferase, subunit A, domain 2"/>
    <property type="match status" value="1"/>
</dbReference>
<dbReference type="InterPro" id="IPR036038">
    <property type="entry name" value="Aminotransferase-like"/>
</dbReference>
<evidence type="ECO:0000256" key="5">
    <source>
        <dbReference type="ARBA" id="ARBA00005072"/>
    </source>
</evidence>
<organism evidence="19 20">
    <name type="scientific">Chengkuizengella marina</name>
    <dbReference type="NCBI Taxonomy" id="2507566"/>
    <lineage>
        <taxon>Bacteria</taxon>
        <taxon>Bacillati</taxon>
        <taxon>Bacillota</taxon>
        <taxon>Bacilli</taxon>
        <taxon>Bacillales</taxon>
        <taxon>Paenibacillaceae</taxon>
        <taxon>Chengkuizengella</taxon>
    </lineage>
</organism>
<evidence type="ECO:0000313" key="20">
    <source>
        <dbReference type="Proteomes" id="UP000448943"/>
    </source>
</evidence>
<dbReference type="InterPro" id="IPR005785">
    <property type="entry name" value="B_amino_transI"/>
</dbReference>
<dbReference type="PANTHER" id="PTHR42743:SF11">
    <property type="entry name" value="AMINODEOXYCHORISMATE LYASE"/>
    <property type="match status" value="1"/>
</dbReference>
<dbReference type="UniPathway" id="UPA00048">
    <property type="reaction ID" value="UER00073"/>
</dbReference>
<dbReference type="UniPathway" id="UPA00047">
    <property type="reaction ID" value="UER00058"/>
</dbReference>
<dbReference type="InterPro" id="IPR043132">
    <property type="entry name" value="BCAT-like_C"/>
</dbReference>
<dbReference type="InterPro" id="IPR043131">
    <property type="entry name" value="BCAT-like_N"/>
</dbReference>
<evidence type="ECO:0000256" key="6">
    <source>
        <dbReference type="ARBA" id="ARBA00009320"/>
    </source>
</evidence>
<dbReference type="UniPathway" id="UPA00049">
    <property type="reaction ID" value="UER00062"/>
</dbReference>
<dbReference type="Pfam" id="PF01063">
    <property type="entry name" value="Aminotran_4"/>
    <property type="match status" value="1"/>
</dbReference>
<reference evidence="19 20" key="1">
    <citation type="submission" date="2019-01" db="EMBL/GenBank/DDBJ databases">
        <title>Chengkuizengella sp. nov., isolated from deep-sea sediment of East Pacific Ocean.</title>
        <authorList>
            <person name="Yang J."/>
            <person name="Lai Q."/>
            <person name="Shao Z."/>
        </authorList>
    </citation>
    <scope>NUCLEOTIDE SEQUENCE [LARGE SCALE GENOMIC DNA]</scope>
    <source>
        <strain evidence="19 20">YPA3-1-1</strain>
    </source>
</reference>
<dbReference type="PROSITE" id="PS00770">
    <property type="entry name" value="AA_TRANSFER_CLASS_4"/>
    <property type="match status" value="1"/>
</dbReference>
<comment type="catalytic activity">
    <reaction evidence="13 18">
        <text>L-valine + 2-oxoglutarate = 3-methyl-2-oxobutanoate + L-glutamate</text>
        <dbReference type="Rhea" id="RHEA:24813"/>
        <dbReference type="ChEBI" id="CHEBI:11851"/>
        <dbReference type="ChEBI" id="CHEBI:16810"/>
        <dbReference type="ChEBI" id="CHEBI:29985"/>
        <dbReference type="ChEBI" id="CHEBI:57762"/>
        <dbReference type="EC" id="2.6.1.42"/>
    </reaction>
</comment>
<evidence type="ECO:0000256" key="2">
    <source>
        <dbReference type="ARBA" id="ARBA00003109"/>
    </source>
</evidence>
<evidence type="ECO:0000256" key="7">
    <source>
        <dbReference type="ARBA" id="ARBA00011738"/>
    </source>
</evidence>
<dbReference type="FunFam" id="3.30.470.10:FF:000006">
    <property type="entry name" value="Branched-chain-amino-acid aminotransferase"/>
    <property type="match status" value="1"/>
</dbReference>
<comment type="catalytic activity">
    <reaction evidence="15 18">
        <text>L-leucine + 2-oxoglutarate = 4-methyl-2-oxopentanoate + L-glutamate</text>
        <dbReference type="Rhea" id="RHEA:18321"/>
        <dbReference type="ChEBI" id="CHEBI:16810"/>
        <dbReference type="ChEBI" id="CHEBI:17865"/>
        <dbReference type="ChEBI" id="CHEBI:29985"/>
        <dbReference type="ChEBI" id="CHEBI:57427"/>
        <dbReference type="EC" id="2.6.1.42"/>
    </reaction>
</comment>
<dbReference type="FunFam" id="3.20.10.10:FF:000002">
    <property type="entry name" value="D-alanine aminotransferase"/>
    <property type="match status" value="1"/>
</dbReference>
<dbReference type="NCBIfam" id="TIGR01122">
    <property type="entry name" value="ilvE_I"/>
    <property type="match status" value="1"/>
</dbReference>
<evidence type="ECO:0000256" key="14">
    <source>
        <dbReference type="ARBA" id="ARBA00048798"/>
    </source>
</evidence>
<dbReference type="GO" id="GO:0009097">
    <property type="term" value="P:isoleucine biosynthetic process"/>
    <property type="evidence" value="ECO:0007669"/>
    <property type="project" value="UniProtKB-UniPathway"/>
</dbReference>
<comment type="cofactor">
    <cofactor evidence="1 17">
        <name>pyridoxal 5'-phosphate</name>
        <dbReference type="ChEBI" id="CHEBI:597326"/>
    </cofactor>
</comment>
<evidence type="ECO:0000256" key="18">
    <source>
        <dbReference type="RuleBase" id="RU364094"/>
    </source>
</evidence>
<evidence type="ECO:0000256" key="11">
    <source>
        <dbReference type="ARBA" id="ARBA00022898"/>
    </source>
</evidence>
<evidence type="ECO:0000256" key="10">
    <source>
        <dbReference type="ARBA" id="ARBA00022679"/>
    </source>
</evidence>
<evidence type="ECO:0000256" key="17">
    <source>
        <dbReference type="RuleBase" id="RU004516"/>
    </source>
</evidence>
<evidence type="ECO:0000256" key="8">
    <source>
        <dbReference type="ARBA" id="ARBA00022576"/>
    </source>
</evidence>
<keyword evidence="10 18" id="KW-0808">Transferase</keyword>
<dbReference type="EC" id="2.6.1.42" evidence="18"/>
<comment type="pathway">
    <text evidence="3 18">Amino-acid biosynthesis; L-isoleucine biosynthesis; L-isoleucine from 2-oxobutanoate: step 4/4.</text>
</comment>
<dbReference type="InterPro" id="IPR050571">
    <property type="entry name" value="Class-IV_PLP-Dep_Aminotrnsfr"/>
</dbReference>
<dbReference type="GO" id="GO:0009099">
    <property type="term" value="P:L-valine biosynthetic process"/>
    <property type="evidence" value="ECO:0007669"/>
    <property type="project" value="UniProtKB-UniPathway"/>
</dbReference>
<gene>
    <name evidence="18 19" type="primary">ilvE</name>
    <name evidence="19" type="ORF">ERL59_12545</name>
</gene>
<dbReference type="PANTHER" id="PTHR42743">
    <property type="entry name" value="AMINO-ACID AMINOTRANSFERASE"/>
    <property type="match status" value="1"/>
</dbReference>
<comment type="subunit">
    <text evidence="7">Homodimer.</text>
</comment>
<evidence type="ECO:0000256" key="15">
    <source>
        <dbReference type="ARBA" id="ARBA00049229"/>
    </source>
</evidence>
<evidence type="ECO:0000256" key="16">
    <source>
        <dbReference type="RuleBase" id="RU004106"/>
    </source>
</evidence>
<dbReference type="AlphaFoldDB" id="A0A6N9Q4P5"/>
<evidence type="ECO:0000256" key="4">
    <source>
        <dbReference type="ARBA" id="ARBA00004931"/>
    </source>
</evidence>
<comment type="catalytic activity">
    <reaction evidence="14 18">
        <text>L-isoleucine + 2-oxoglutarate = (S)-3-methyl-2-oxopentanoate + L-glutamate</text>
        <dbReference type="Rhea" id="RHEA:24801"/>
        <dbReference type="ChEBI" id="CHEBI:16810"/>
        <dbReference type="ChEBI" id="CHEBI:29985"/>
        <dbReference type="ChEBI" id="CHEBI:35146"/>
        <dbReference type="ChEBI" id="CHEBI:58045"/>
        <dbReference type="EC" id="2.6.1.42"/>
    </reaction>
</comment>
<keyword evidence="20" id="KW-1185">Reference proteome</keyword>
<dbReference type="GO" id="GO:0005829">
    <property type="term" value="C:cytosol"/>
    <property type="evidence" value="ECO:0007669"/>
    <property type="project" value="TreeGrafter"/>
</dbReference>
<dbReference type="RefSeq" id="WP_160646601.1">
    <property type="nucleotide sequence ID" value="NZ_SIJB01000027.1"/>
</dbReference>
<keyword evidence="12 18" id="KW-0100">Branched-chain amino acid biosynthesis</keyword>
<dbReference type="EMBL" id="SIJB01000027">
    <property type="protein sequence ID" value="NBI29787.1"/>
    <property type="molecule type" value="Genomic_DNA"/>
</dbReference>
<comment type="caution">
    <text evidence="19">The sequence shown here is derived from an EMBL/GenBank/DDBJ whole genome shotgun (WGS) entry which is preliminary data.</text>
</comment>
<evidence type="ECO:0000256" key="3">
    <source>
        <dbReference type="ARBA" id="ARBA00004824"/>
    </source>
</evidence>
<sequence>MMSDWIFMNGTYVHREDAKVSVFDRGYLFGDGVFEGIRAYNGNVFKLKEHIGRLFDSAHSLLISIPYTHDEIKNIVIETLKKNHLDTAYIRIIVSRGVGDRYNLDPFVCMNPQLIVITEKFNAFSSEFYDNGVEVLTVPTRRNRADTLPPQVKSLNYLNNILVKIEAKLAGMQDGLILNTEGYVAESTTQNLFIYKNDKLITPPCSQGALEGITRNTVIDLAREYGYNVEEGLITRYDVYTAEEVFMTGTAAEIISVVKVDGRVIGLGKPGKHATKLFENFKKYVVIEGEKIE</sequence>
<dbReference type="InterPro" id="IPR001544">
    <property type="entry name" value="Aminotrans_IV"/>
</dbReference>
<name>A0A6N9Q4P5_9BACL</name>
<evidence type="ECO:0000256" key="12">
    <source>
        <dbReference type="ARBA" id="ARBA00023304"/>
    </source>
</evidence>
<dbReference type="CDD" id="cd01558">
    <property type="entry name" value="D-AAT_like"/>
    <property type="match status" value="1"/>
</dbReference>
<keyword evidence="11 17" id="KW-0663">Pyridoxal phosphate</keyword>
<evidence type="ECO:0000256" key="9">
    <source>
        <dbReference type="ARBA" id="ARBA00022605"/>
    </source>
</evidence>
<keyword evidence="9 18" id="KW-0028">Amino-acid biosynthesis</keyword>
<dbReference type="OrthoDB" id="9805628at2"/>